<keyword evidence="1" id="KW-1133">Transmembrane helix</keyword>
<feature type="transmembrane region" description="Helical" evidence="1">
    <location>
        <begin position="12"/>
        <end position="36"/>
    </location>
</feature>
<evidence type="ECO:0000313" key="3">
    <source>
        <dbReference type="Proteomes" id="UP000178176"/>
    </source>
</evidence>
<gene>
    <name evidence="2" type="ORF">A2876_02880</name>
</gene>
<evidence type="ECO:0000256" key="1">
    <source>
        <dbReference type="SAM" id="Phobius"/>
    </source>
</evidence>
<protein>
    <submittedName>
        <fullName evidence="2">Uncharacterized protein</fullName>
    </submittedName>
</protein>
<organism evidence="2 3">
    <name type="scientific">Candidatus Amesbacteria bacterium RIFCSPHIGHO2_01_FULL_48_32b</name>
    <dbReference type="NCBI Taxonomy" id="1797253"/>
    <lineage>
        <taxon>Bacteria</taxon>
        <taxon>Candidatus Amesiibacteriota</taxon>
    </lineage>
</organism>
<sequence>MSGLWDGVKKYWRVSMIVRMGVGAILSLAGIVLMWLGVSGENMGVKVVGMGLGLVMGPMVVVRTLWAVFLV</sequence>
<dbReference type="EMBL" id="MEXH01000011">
    <property type="protein sequence ID" value="OGC92605.1"/>
    <property type="molecule type" value="Genomic_DNA"/>
</dbReference>
<proteinExistence type="predicted"/>
<reference evidence="2 3" key="1">
    <citation type="journal article" date="2016" name="Nat. Commun.">
        <title>Thousands of microbial genomes shed light on interconnected biogeochemical processes in an aquifer system.</title>
        <authorList>
            <person name="Anantharaman K."/>
            <person name="Brown C.T."/>
            <person name="Hug L.A."/>
            <person name="Sharon I."/>
            <person name="Castelle C.J."/>
            <person name="Probst A.J."/>
            <person name="Thomas B.C."/>
            <person name="Singh A."/>
            <person name="Wilkins M.J."/>
            <person name="Karaoz U."/>
            <person name="Brodie E.L."/>
            <person name="Williams K.H."/>
            <person name="Hubbard S.S."/>
            <person name="Banfield J.F."/>
        </authorList>
    </citation>
    <scope>NUCLEOTIDE SEQUENCE [LARGE SCALE GENOMIC DNA]</scope>
</reference>
<dbReference type="Proteomes" id="UP000178176">
    <property type="component" value="Unassembled WGS sequence"/>
</dbReference>
<dbReference type="AlphaFoldDB" id="A0A1F4YF59"/>
<keyword evidence="1" id="KW-0812">Transmembrane</keyword>
<comment type="caution">
    <text evidence="2">The sequence shown here is derived from an EMBL/GenBank/DDBJ whole genome shotgun (WGS) entry which is preliminary data.</text>
</comment>
<keyword evidence="1" id="KW-0472">Membrane</keyword>
<accession>A0A1F4YF59</accession>
<name>A0A1F4YF59_9BACT</name>
<feature type="transmembrane region" description="Helical" evidence="1">
    <location>
        <begin position="48"/>
        <end position="69"/>
    </location>
</feature>
<evidence type="ECO:0000313" key="2">
    <source>
        <dbReference type="EMBL" id="OGC92605.1"/>
    </source>
</evidence>